<feature type="repeat" description="WD" evidence="5">
    <location>
        <begin position="158"/>
        <end position="204"/>
    </location>
</feature>
<dbReference type="CDD" id="cd00200">
    <property type="entry name" value="WD40"/>
    <property type="match status" value="1"/>
</dbReference>
<keyword evidence="4" id="KW-0539">Nucleus</keyword>
<gene>
    <name evidence="8" type="ORF">M231_00149</name>
</gene>
<dbReference type="OrthoDB" id="5414888at2759"/>
<organism evidence="8 9">
    <name type="scientific">Tremella mesenterica</name>
    <name type="common">Jelly fungus</name>
    <dbReference type="NCBI Taxonomy" id="5217"/>
    <lineage>
        <taxon>Eukaryota</taxon>
        <taxon>Fungi</taxon>
        <taxon>Dikarya</taxon>
        <taxon>Basidiomycota</taxon>
        <taxon>Agaricomycotina</taxon>
        <taxon>Tremellomycetes</taxon>
        <taxon>Tremellales</taxon>
        <taxon>Tremellaceae</taxon>
        <taxon>Tremella</taxon>
    </lineage>
</organism>
<dbReference type="InterPro" id="IPR019775">
    <property type="entry name" value="WD40_repeat_CS"/>
</dbReference>
<dbReference type="VEuPathDB" id="FungiDB:TREMEDRAFT_42066"/>
<dbReference type="PROSITE" id="PS50082">
    <property type="entry name" value="WD_REPEATS_2"/>
    <property type="match status" value="9"/>
</dbReference>
<keyword evidence="2 5" id="KW-0853">WD repeat</keyword>
<dbReference type="InterPro" id="IPR001680">
    <property type="entry name" value="WD40_rpt"/>
</dbReference>
<dbReference type="InterPro" id="IPR013934">
    <property type="entry name" value="Utp13_C"/>
</dbReference>
<dbReference type="InterPro" id="IPR036322">
    <property type="entry name" value="WD40_repeat_dom_sf"/>
</dbReference>
<dbReference type="STRING" id="5217.A0A4Q1BWN8"/>
<evidence type="ECO:0000313" key="8">
    <source>
        <dbReference type="EMBL" id="RXK42595.1"/>
    </source>
</evidence>
<evidence type="ECO:0000256" key="6">
    <source>
        <dbReference type="SAM" id="MobiDB-lite"/>
    </source>
</evidence>
<dbReference type="PRINTS" id="PR00320">
    <property type="entry name" value="GPROTEINBRPT"/>
</dbReference>
<feature type="repeat" description="WD" evidence="5">
    <location>
        <begin position="211"/>
        <end position="245"/>
    </location>
</feature>
<dbReference type="Pfam" id="PF08625">
    <property type="entry name" value="Utp13"/>
    <property type="match status" value="1"/>
</dbReference>
<sequence>MNGHAPRKALKTSYRASPRSLRPVYTGGPVLISKDGQWLITTLGEQVLISEVQTGLQVAKVRGDTTPITSLSLSYHTSPPTLITCHQSTSIRQYPLPSTASSSLQAPYLTYSRQIPKAHSAPILVSAVSPDSTLFATGSSDGTVKVWDSAGGYVTHLFRGHGGPVSALRFSQPPSGGGKMLLFTGSTDSRIRVYDLHDQKMAGPSKPKHVLEGHVSVVRGIDLSEDGRWLVSAGRDKVVLLWDMNGEVKQGKEKGKKGEPRLVQTVIVQEQVEAVGWLRGTILGKNGMMCFTGGEKGVVRIWDVAKGVEVGSMVGVEGVDTAEVDEDEQRGIIDVLYDQSSSSLISIHADQNIIFNSLIDGSPTRQVVGFNDEIIDAVFLSSPTSSSHSHLALATNSNLIRMYSTSTFDARLLSGHKDIVLCLGTSIDHRLLVSGSKDSTARLWYFTPSSPNSSPSSQSEWRCIASCEGHAESIGAVALSRKLDETTGFPKFLITASQDRTAKLWDLSSLSSTGDNIKPKSLATLRIHEKDINSLDISPNDRFLASGSQDKLVKIFEIDYTSSSGGTKGALKLVGTCKGHRRGVWTVKFSKVDRIVASGAADRSVKLWSLDDFTCLKTFEGHTNSVLRVDFLSQGMQLITSSSDGLVKLWNIRDEECIKTLDNHEDKVWALAISQDERTIVSAGADSVATFWEDATEMEQEEANAALVKSVQIEQDYTNYLSIKDYRRAILLALAMSQPGRLYNLFSSVISSSSSSSLSTTSTSTSLNPSISSDPSNSSNSNKPTESLTGSKEIDMVIQTLSLPDLSQLLLYVRDWNTHSRTSTVSQIILYAILQLRTPEEIIQSFNRSLSSLNQSQTDHEPKERNESGNTRNGMLDGGKKDMKKEINMRDLLDGLIPYSERHFSRLDRLVQDTYVLDYILGEMDGVVGQDMVNEIGDVVM</sequence>
<feature type="repeat" description="WD" evidence="5">
    <location>
        <begin position="413"/>
        <end position="444"/>
    </location>
</feature>
<feature type="repeat" description="WD" evidence="5">
    <location>
        <begin position="619"/>
        <end position="660"/>
    </location>
</feature>
<feature type="repeat" description="WD" evidence="5">
    <location>
        <begin position="661"/>
        <end position="693"/>
    </location>
</feature>
<feature type="repeat" description="WD" evidence="5">
    <location>
        <begin position="116"/>
        <end position="148"/>
    </location>
</feature>
<dbReference type="InterPro" id="IPR015943">
    <property type="entry name" value="WD40/YVTN_repeat-like_dom_sf"/>
</dbReference>
<comment type="caution">
    <text evidence="8">The sequence shown here is derived from an EMBL/GenBank/DDBJ whole genome shotgun (WGS) entry which is preliminary data.</text>
</comment>
<dbReference type="InParanoid" id="A0A4Q1BWN8"/>
<dbReference type="InterPro" id="IPR020472">
    <property type="entry name" value="WD40_PAC1"/>
</dbReference>
<feature type="domain" description="U3 small nucleolar RNA-associated protein 13 C-terminal" evidence="7">
    <location>
        <begin position="714"/>
        <end position="924"/>
    </location>
</feature>
<evidence type="ECO:0000313" key="9">
    <source>
        <dbReference type="Proteomes" id="UP000289152"/>
    </source>
</evidence>
<keyword evidence="9" id="KW-1185">Reference proteome</keyword>
<evidence type="ECO:0000256" key="5">
    <source>
        <dbReference type="PROSITE-ProRule" id="PRU00221"/>
    </source>
</evidence>
<keyword evidence="3" id="KW-0677">Repeat</keyword>
<protein>
    <recommendedName>
        <fullName evidence="7">U3 small nucleolar RNA-associated protein 13 C-terminal domain-containing protein</fullName>
    </recommendedName>
</protein>
<dbReference type="Proteomes" id="UP000289152">
    <property type="component" value="Unassembled WGS sequence"/>
</dbReference>
<feature type="repeat" description="WD" evidence="5">
    <location>
        <begin position="467"/>
        <end position="515"/>
    </location>
</feature>
<dbReference type="GO" id="GO:0032040">
    <property type="term" value="C:small-subunit processome"/>
    <property type="evidence" value="ECO:0007669"/>
    <property type="project" value="InterPro"/>
</dbReference>
<evidence type="ECO:0000256" key="3">
    <source>
        <dbReference type="ARBA" id="ARBA00022737"/>
    </source>
</evidence>
<evidence type="ECO:0000256" key="2">
    <source>
        <dbReference type="ARBA" id="ARBA00022574"/>
    </source>
</evidence>
<name>A0A4Q1BWN8_TREME</name>
<dbReference type="GO" id="GO:0000480">
    <property type="term" value="P:endonucleolytic cleavage in 5'-ETS of tricistronic rRNA transcript (SSU-rRNA, 5.8S rRNA, LSU-rRNA)"/>
    <property type="evidence" value="ECO:0007669"/>
    <property type="project" value="TreeGrafter"/>
</dbReference>
<dbReference type="FunCoup" id="A0A4Q1BWN8">
    <property type="interactions" value="618"/>
</dbReference>
<feature type="repeat" description="WD" evidence="5">
    <location>
        <begin position="525"/>
        <end position="559"/>
    </location>
</feature>
<dbReference type="PANTHER" id="PTHR19854">
    <property type="entry name" value="TRANSDUCIN BETA-LIKE 3"/>
    <property type="match status" value="1"/>
</dbReference>
<evidence type="ECO:0000256" key="1">
    <source>
        <dbReference type="ARBA" id="ARBA00004604"/>
    </source>
</evidence>
<dbReference type="GO" id="GO:0030686">
    <property type="term" value="C:90S preribosome"/>
    <property type="evidence" value="ECO:0007669"/>
    <property type="project" value="TreeGrafter"/>
</dbReference>
<proteinExistence type="predicted"/>
<dbReference type="Gene3D" id="2.130.10.10">
    <property type="entry name" value="YVTN repeat-like/Quinoprotein amine dehydrogenase"/>
    <property type="match status" value="3"/>
</dbReference>
<dbReference type="SMART" id="SM00320">
    <property type="entry name" value="WD40"/>
    <property type="match status" value="11"/>
</dbReference>
<dbReference type="SUPFAM" id="SSF50978">
    <property type="entry name" value="WD40 repeat-like"/>
    <property type="match status" value="2"/>
</dbReference>
<feature type="region of interest" description="Disordered" evidence="6">
    <location>
        <begin position="852"/>
        <end position="881"/>
    </location>
</feature>
<evidence type="ECO:0000256" key="4">
    <source>
        <dbReference type="ARBA" id="ARBA00023242"/>
    </source>
</evidence>
<feature type="compositionally biased region" description="Low complexity" evidence="6">
    <location>
        <begin position="754"/>
        <end position="782"/>
    </location>
</feature>
<evidence type="ECO:0000259" key="7">
    <source>
        <dbReference type="Pfam" id="PF08625"/>
    </source>
</evidence>
<feature type="region of interest" description="Disordered" evidence="6">
    <location>
        <begin position="754"/>
        <end position="791"/>
    </location>
</feature>
<reference evidence="8 9" key="1">
    <citation type="submission" date="2016-06" db="EMBL/GenBank/DDBJ databases">
        <title>Evolution of pathogenesis and genome organization in the Tremellales.</title>
        <authorList>
            <person name="Cuomo C."/>
            <person name="Litvintseva A."/>
            <person name="Heitman J."/>
            <person name="Chen Y."/>
            <person name="Sun S."/>
            <person name="Springer D."/>
            <person name="Dromer F."/>
            <person name="Young S."/>
            <person name="Zeng Q."/>
            <person name="Chapman S."/>
            <person name="Gujja S."/>
            <person name="Saif S."/>
            <person name="Birren B."/>
        </authorList>
    </citation>
    <scope>NUCLEOTIDE SEQUENCE [LARGE SCALE GENOMIC DNA]</scope>
    <source>
        <strain evidence="8 9">ATCC 28783</strain>
    </source>
</reference>
<comment type="subcellular location">
    <subcellularLocation>
        <location evidence="1">Nucleus</location>
        <location evidence="1">Nucleolus</location>
    </subcellularLocation>
</comment>
<dbReference type="PROSITE" id="PS50294">
    <property type="entry name" value="WD_REPEATS_REGION"/>
    <property type="match status" value="7"/>
</dbReference>
<dbReference type="GO" id="GO:0034511">
    <property type="term" value="F:U3 snoRNA binding"/>
    <property type="evidence" value="ECO:0007669"/>
    <property type="project" value="TreeGrafter"/>
</dbReference>
<dbReference type="PANTHER" id="PTHR19854:SF15">
    <property type="entry name" value="TRANSDUCIN BETA-LIKE PROTEIN 3"/>
    <property type="match status" value="1"/>
</dbReference>
<accession>A0A4Q1BWN8</accession>
<dbReference type="EMBL" id="SDIL01000001">
    <property type="protein sequence ID" value="RXK42595.1"/>
    <property type="molecule type" value="Genomic_DNA"/>
</dbReference>
<dbReference type="GO" id="GO:0000472">
    <property type="term" value="P:endonucleolytic cleavage to generate mature 5'-end of SSU-rRNA from (SSU-rRNA, 5.8S rRNA, LSU-rRNA)"/>
    <property type="evidence" value="ECO:0007669"/>
    <property type="project" value="TreeGrafter"/>
</dbReference>
<feature type="repeat" description="WD" evidence="5">
    <location>
        <begin position="577"/>
        <end position="618"/>
    </location>
</feature>
<dbReference type="Pfam" id="PF00400">
    <property type="entry name" value="WD40"/>
    <property type="match status" value="9"/>
</dbReference>
<feature type="compositionally biased region" description="Basic and acidic residues" evidence="6">
    <location>
        <begin position="858"/>
        <end position="867"/>
    </location>
</feature>
<dbReference type="PROSITE" id="PS00678">
    <property type="entry name" value="WD_REPEATS_1"/>
    <property type="match status" value="3"/>
</dbReference>
<dbReference type="AlphaFoldDB" id="A0A4Q1BWN8"/>